<dbReference type="STRING" id="1802532.A2210_02205"/>
<organism evidence="3 4">
    <name type="scientific">Candidatus Woesebacteria bacterium RIFOXYA1_FULL_40_18</name>
    <dbReference type="NCBI Taxonomy" id="1802532"/>
    <lineage>
        <taxon>Bacteria</taxon>
        <taxon>Candidatus Woeseibacteriota</taxon>
    </lineage>
</organism>
<gene>
    <name evidence="3" type="ORF">A2210_02205</name>
</gene>
<evidence type="ECO:0000313" key="3">
    <source>
        <dbReference type="EMBL" id="OGM76238.1"/>
    </source>
</evidence>
<accession>A0A1F8CKG2</accession>
<proteinExistence type="predicted"/>
<reference evidence="3 4" key="1">
    <citation type="journal article" date="2016" name="Nat. Commun.">
        <title>Thousands of microbial genomes shed light on interconnected biogeochemical processes in an aquifer system.</title>
        <authorList>
            <person name="Anantharaman K."/>
            <person name="Brown C.T."/>
            <person name="Hug L.A."/>
            <person name="Sharon I."/>
            <person name="Castelle C.J."/>
            <person name="Probst A.J."/>
            <person name="Thomas B.C."/>
            <person name="Singh A."/>
            <person name="Wilkins M.J."/>
            <person name="Karaoz U."/>
            <person name="Brodie E.L."/>
            <person name="Williams K.H."/>
            <person name="Hubbard S.S."/>
            <person name="Banfield J.F."/>
        </authorList>
    </citation>
    <scope>NUCLEOTIDE SEQUENCE [LARGE SCALE GENOMIC DNA]</scope>
</reference>
<comment type="caution">
    <text evidence="3">The sequence shown here is derived from an EMBL/GenBank/DDBJ whole genome shotgun (WGS) entry which is preliminary data.</text>
</comment>
<protein>
    <recommendedName>
        <fullName evidence="2">Glycosyltransferase subfamily 4-like N-terminal domain-containing protein</fullName>
    </recommendedName>
</protein>
<dbReference type="GO" id="GO:0009103">
    <property type="term" value="P:lipopolysaccharide biosynthetic process"/>
    <property type="evidence" value="ECO:0007669"/>
    <property type="project" value="TreeGrafter"/>
</dbReference>
<dbReference type="PANTHER" id="PTHR46401">
    <property type="entry name" value="GLYCOSYLTRANSFERASE WBBK-RELATED"/>
    <property type="match status" value="1"/>
</dbReference>
<dbReference type="CDD" id="cd03801">
    <property type="entry name" value="GT4_PimA-like"/>
    <property type="match status" value="1"/>
</dbReference>
<dbReference type="InterPro" id="IPR028098">
    <property type="entry name" value="Glyco_trans_4-like_N"/>
</dbReference>
<dbReference type="PANTHER" id="PTHR46401:SF2">
    <property type="entry name" value="GLYCOSYLTRANSFERASE WBBK-RELATED"/>
    <property type="match status" value="1"/>
</dbReference>
<dbReference type="EMBL" id="MGHS01000035">
    <property type="protein sequence ID" value="OGM76238.1"/>
    <property type="molecule type" value="Genomic_DNA"/>
</dbReference>
<evidence type="ECO:0000313" key="4">
    <source>
        <dbReference type="Proteomes" id="UP000177855"/>
    </source>
</evidence>
<dbReference type="GO" id="GO:0016757">
    <property type="term" value="F:glycosyltransferase activity"/>
    <property type="evidence" value="ECO:0007669"/>
    <property type="project" value="TreeGrafter"/>
</dbReference>
<feature type="domain" description="Glycosyltransferase subfamily 4-like N-terminal" evidence="2">
    <location>
        <begin position="16"/>
        <end position="208"/>
    </location>
</feature>
<dbReference type="Pfam" id="PF13692">
    <property type="entry name" value="Glyco_trans_1_4"/>
    <property type="match status" value="1"/>
</dbReference>
<dbReference type="Proteomes" id="UP000177855">
    <property type="component" value="Unassembled WGS sequence"/>
</dbReference>
<name>A0A1F8CKG2_9BACT</name>
<dbReference type="AlphaFoldDB" id="A0A1F8CKG2"/>
<dbReference type="Pfam" id="PF13439">
    <property type="entry name" value="Glyco_transf_4"/>
    <property type="match status" value="1"/>
</dbReference>
<dbReference type="Gene3D" id="3.40.50.2000">
    <property type="entry name" value="Glycogen Phosphorylase B"/>
    <property type="match status" value="2"/>
</dbReference>
<evidence type="ECO:0000256" key="1">
    <source>
        <dbReference type="ARBA" id="ARBA00022679"/>
    </source>
</evidence>
<keyword evidence="1" id="KW-0808">Transferase</keyword>
<evidence type="ECO:0000259" key="2">
    <source>
        <dbReference type="Pfam" id="PF13439"/>
    </source>
</evidence>
<dbReference type="SUPFAM" id="SSF53756">
    <property type="entry name" value="UDP-Glycosyltransferase/glycogen phosphorylase"/>
    <property type="match status" value="1"/>
</dbReference>
<sequence length="398" mass="45948">MKILMLTPYLPYPLTSGGQTRSYNLIKNLSKKHEITLFSLIKDDKEKKYIPELEKYCKKVAVFKRPKSPWTLRNILLTGFGPYPFLVIRNLVPEEKRALKEEMAKEKYDLIHAETFYVMPHIPNTDIPVLLVDQTIEYLVYKHYVEEQSPFFLRPLLWIDILKLRFWETYYWKLSNRVVAMSDADRKAMKELVPSLRVDIVPNGIDTEYFSEKKEISIRTPKVLYVGNFSWLQNVEAVEALVDKVWAKIKDEIPKVRLWIVGKNITDRVKRLKAPEIEITEGMPDIRDAYRASSVLVAPIEGPGGTRLKILEAMASSLPVVTTSVGAEGLGLEDGKQAIIKNDYEDLVESAIEVLKDKKLAKRLGVSGKKFVQENYTWQKSAELLDNIYKELVYDTKT</sequence>